<dbReference type="EMBL" id="PVTF01000008">
    <property type="protein sequence ID" value="PRY38985.1"/>
    <property type="molecule type" value="Genomic_DNA"/>
</dbReference>
<comment type="caution">
    <text evidence="1">The sequence shown here is derived from an EMBL/GenBank/DDBJ whole genome shotgun (WGS) entry which is preliminary data.</text>
</comment>
<evidence type="ECO:0000313" key="1">
    <source>
        <dbReference type="EMBL" id="PRY38985.1"/>
    </source>
</evidence>
<accession>A0A2T0SZY5</accession>
<dbReference type="Gene3D" id="3.30.530.20">
    <property type="match status" value="1"/>
</dbReference>
<dbReference type="OrthoDB" id="4724764at2"/>
<dbReference type="InterPro" id="IPR023393">
    <property type="entry name" value="START-like_dom_sf"/>
</dbReference>
<dbReference type="SUPFAM" id="SSF55961">
    <property type="entry name" value="Bet v1-like"/>
    <property type="match status" value="1"/>
</dbReference>
<proteinExistence type="predicted"/>
<dbReference type="Pfam" id="PF10604">
    <property type="entry name" value="Polyketide_cyc2"/>
    <property type="match status" value="1"/>
</dbReference>
<sequence>MTKKSVPITVFARATSGPAHTHRVVVPIDLTLVFKPWGPFPGVAEVRDQTGTWDRPGTSRQTWFTDGSRADERLTEIVDGHGFAYELSGFTNVLAKLVSGVRGEWSFLPDGTGTSIRWTYDFQPLPGRYWIVAGPFKPLWTRYMRAALARMVTVVQNTPGATMEG</sequence>
<name>A0A2T0SZY5_9PSEU</name>
<dbReference type="InterPro" id="IPR019587">
    <property type="entry name" value="Polyketide_cyclase/dehydratase"/>
</dbReference>
<organism evidence="1 2">
    <name type="scientific">Umezawaea tangerina</name>
    <dbReference type="NCBI Taxonomy" id="84725"/>
    <lineage>
        <taxon>Bacteria</taxon>
        <taxon>Bacillati</taxon>
        <taxon>Actinomycetota</taxon>
        <taxon>Actinomycetes</taxon>
        <taxon>Pseudonocardiales</taxon>
        <taxon>Pseudonocardiaceae</taxon>
        <taxon>Umezawaea</taxon>
    </lineage>
</organism>
<protein>
    <submittedName>
        <fullName evidence="1">Polyketide cyclase/dehydrase/lipid transport protein</fullName>
    </submittedName>
</protein>
<dbReference type="RefSeq" id="WP_106190379.1">
    <property type="nucleotide sequence ID" value="NZ_PVTF01000008.1"/>
</dbReference>
<evidence type="ECO:0000313" key="2">
    <source>
        <dbReference type="Proteomes" id="UP000239494"/>
    </source>
</evidence>
<reference evidence="1 2" key="1">
    <citation type="submission" date="2018-03" db="EMBL/GenBank/DDBJ databases">
        <title>Genomic Encyclopedia of Archaeal and Bacterial Type Strains, Phase II (KMG-II): from individual species to whole genera.</title>
        <authorList>
            <person name="Goeker M."/>
        </authorList>
    </citation>
    <scope>NUCLEOTIDE SEQUENCE [LARGE SCALE GENOMIC DNA]</scope>
    <source>
        <strain evidence="1 2">DSM 44720</strain>
    </source>
</reference>
<gene>
    <name evidence="1" type="ORF">CLV43_108385</name>
</gene>
<dbReference type="Proteomes" id="UP000239494">
    <property type="component" value="Unassembled WGS sequence"/>
</dbReference>
<keyword evidence="2" id="KW-1185">Reference proteome</keyword>
<dbReference type="AlphaFoldDB" id="A0A2T0SZY5"/>